<organism evidence="1 2">
    <name type="scientific">Solanum commersonii</name>
    <name type="common">Commerson's wild potato</name>
    <name type="synonym">Commerson's nightshade</name>
    <dbReference type="NCBI Taxonomy" id="4109"/>
    <lineage>
        <taxon>Eukaryota</taxon>
        <taxon>Viridiplantae</taxon>
        <taxon>Streptophyta</taxon>
        <taxon>Embryophyta</taxon>
        <taxon>Tracheophyta</taxon>
        <taxon>Spermatophyta</taxon>
        <taxon>Magnoliopsida</taxon>
        <taxon>eudicotyledons</taxon>
        <taxon>Gunneridae</taxon>
        <taxon>Pentapetalae</taxon>
        <taxon>asterids</taxon>
        <taxon>lamiids</taxon>
        <taxon>Solanales</taxon>
        <taxon>Solanaceae</taxon>
        <taxon>Solanoideae</taxon>
        <taxon>Solaneae</taxon>
        <taxon>Solanum</taxon>
    </lineage>
</organism>
<reference evidence="1 2" key="1">
    <citation type="submission" date="2020-09" db="EMBL/GenBank/DDBJ databases">
        <title>De no assembly of potato wild relative species, Solanum commersonii.</title>
        <authorList>
            <person name="Cho K."/>
        </authorList>
    </citation>
    <scope>NUCLEOTIDE SEQUENCE [LARGE SCALE GENOMIC DNA]</scope>
    <source>
        <strain evidence="1">LZ3.2</strain>
        <tissue evidence="1">Leaf</tissue>
    </source>
</reference>
<gene>
    <name evidence="1" type="ORF">H5410_026437</name>
</gene>
<keyword evidence="2" id="KW-1185">Reference proteome</keyword>
<accession>A0A9J5YWJ6</accession>
<evidence type="ECO:0000313" key="2">
    <source>
        <dbReference type="Proteomes" id="UP000824120"/>
    </source>
</evidence>
<proteinExistence type="predicted"/>
<name>A0A9J5YWJ6_SOLCO</name>
<dbReference type="EMBL" id="JACXVP010000005">
    <property type="protein sequence ID" value="KAG5604945.1"/>
    <property type="molecule type" value="Genomic_DNA"/>
</dbReference>
<dbReference type="AlphaFoldDB" id="A0A9J5YWJ6"/>
<dbReference type="Proteomes" id="UP000824120">
    <property type="component" value="Chromosome 5"/>
</dbReference>
<sequence>MSKFFMDSRHDFFYGVDWSGRLNDLFSRSNDPGASIPPFCQFSYAITLAMESVGHNDQTGPFQGQTIPEQAYPHFAYFRVLIVHEFFGDPKFLSQKCQKIKDVR</sequence>
<protein>
    <submittedName>
        <fullName evidence="1">Uncharacterized protein</fullName>
    </submittedName>
</protein>
<evidence type="ECO:0000313" key="1">
    <source>
        <dbReference type="EMBL" id="KAG5604945.1"/>
    </source>
</evidence>
<comment type="caution">
    <text evidence="1">The sequence shown here is derived from an EMBL/GenBank/DDBJ whole genome shotgun (WGS) entry which is preliminary data.</text>
</comment>